<dbReference type="Pfam" id="PF19086">
    <property type="entry name" value="Terpene_syn_C_2"/>
    <property type="match status" value="1"/>
</dbReference>
<protein>
    <recommendedName>
        <fullName evidence="3">Terpene synthase</fullName>
    </recommendedName>
</protein>
<dbReference type="Gene3D" id="1.10.600.10">
    <property type="entry name" value="Farnesyl Diphosphate Synthase"/>
    <property type="match status" value="1"/>
</dbReference>
<keyword evidence="2" id="KW-1185">Reference proteome</keyword>
<evidence type="ECO:0000313" key="1">
    <source>
        <dbReference type="EMBL" id="CAD7628329.1"/>
    </source>
</evidence>
<reference evidence="1" key="1">
    <citation type="submission" date="2020-11" db="EMBL/GenBank/DDBJ databases">
        <authorList>
            <person name="Tran Van P."/>
        </authorList>
    </citation>
    <scope>NUCLEOTIDE SEQUENCE</scope>
</reference>
<dbReference type="AlphaFoldDB" id="A0A7R9Q167"/>
<dbReference type="EMBL" id="CAJPIZ010005596">
    <property type="protein sequence ID" value="CAG2108759.1"/>
    <property type="molecule type" value="Genomic_DNA"/>
</dbReference>
<dbReference type="OrthoDB" id="6527222at2759"/>
<dbReference type="Proteomes" id="UP000759131">
    <property type="component" value="Unassembled WGS sequence"/>
</dbReference>
<gene>
    <name evidence="1" type="ORF">OSB1V03_LOCUS8751</name>
</gene>
<evidence type="ECO:0008006" key="3">
    <source>
        <dbReference type="Google" id="ProtNLM"/>
    </source>
</evidence>
<proteinExistence type="predicted"/>
<sequence>MFDRSEYGSLKSRPVFDRHLNPSPHKEWVSQEFTKWSKGFADHNQWLDDLSVLSACYMFTGCKQKDRILAATMFISHAFYLDHAMENARKQRSATLMVDLFEKLLLAVLTGRTDNDFCIGRRLLDTLAATDAFLTRDQMTFTRNKLNAWLETIRDIHCNYWLQNRFIPYDQYYDQRSNESGWYIYTLFSEICSEYTAPESLLKCVPSFDTLRTTGIQLALALDDYLMTMVKLATNDITNGVLSYASAAKCSVQTALDVQLVLIKGLESECRSLYDTMVDRLGPGVESQELKAYFDTFMDSMYGFHTAFAVLYAYEEKDGLVWSPKWEALSRQLMDDTKEMQLNFLN</sequence>
<dbReference type="InterPro" id="IPR008949">
    <property type="entry name" value="Isoprenoid_synthase_dom_sf"/>
</dbReference>
<dbReference type="EMBL" id="OC860171">
    <property type="protein sequence ID" value="CAD7628329.1"/>
    <property type="molecule type" value="Genomic_DNA"/>
</dbReference>
<organism evidence="1">
    <name type="scientific">Medioppia subpectinata</name>
    <dbReference type="NCBI Taxonomy" id="1979941"/>
    <lineage>
        <taxon>Eukaryota</taxon>
        <taxon>Metazoa</taxon>
        <taxon>Ecdysozoa</taxon>
        <taxon>Arthropoda</taxon>
        <taxon>Chelicerata</taxon>
        <taxon>Arachnida</taxon>
        <taxon>Acari</taxon>
        <taxon>Acariformes</taxon>
        <taxon>Sarcoptiformes</taxon>
        <taxon>Oribatida</taxon>
        <taxon>Brachypylina</taxon>
        <taxon>Oppioidea</taxon>
        <taxon>Oppiidae</taxon>
        <taxon>Medioppia</taxon>
    </lineage>
</organism>
<accession>A0A7R9Q167</accession>
<name>A0A7R9Q167_9ACAR</name>
<evidence type="ECO:0000313" key="2">
    <source>
        <dbReference type="Proteomes" id="UP000759131"/>
    </source>
</evidence>
<dbReference type="SUPFAM" id="SSF48576">
    <property type="entry name" value="Terpenoid synthases"/>
    <property type="match status" value="1"/>
</dbReference>